<name>A0A1H0FFS3_9ACTN</name>
<dbReference type="EMBL" id="FNIE01000006">
    <property type="protein sequence ID" value="SDN93510.1"/>
    <property type="molecule type" value="Genomic_DNA"/>
</dbReference>
<evidence type="ECO:0000256" key="1">
    <source>
        <dbReference type="SAM" id="MobiDB-lite"/>
    </source>
</evidence>
<protein>
    <recommendedName>
        <fullName evidence="5">Secreted protein</fullName>
    </recommendedName>
</protein>
<keyword evidence="4" id="KW-1185">Reference proteome</keyword>
<feature type="compositionally biased region" description="Polar residues" evidence="1">
    <location>
        <begin position="85"/>
        <end position="101"/>
    </location>
</feature>
<organism evidence="3 4">
    <name type="scientific">Actinacidiphila guanduensis</name>
    <dbReference type="NCBI Taxonomy" id="310781"/>
    <lineage>
        <taxon>Bacteria</taxon>
        <taxon>Bacillati</taxon>
        <taxon>Actinomycetota</taxon>
        <taxon>Actinomycetes</taxon>
        <taxon>Kitasatosporales</taxon>
        <taxon>Streptomycetaceae</taxon>
        <taxon>Actinacidiphila</taxon>
    </lineage>
</organism>
<evidence type="ECO:0000313" key="4">
    <source>
        <dbReference type="Proteomes" id="UP000199341"/>
    </source>
</evidence>
<reference evidence="3 4" key="1">
    <citation type="submission" date="2016-10" db="EMBL/GenBank/DDBJ databases">
        <authorList>
            <person name="de Groot N.N."/>
        </authorList>
    </citation>
    <scope>NUCLEOTIDE SEQUENCE [LARGE SCALE GENOMIC DNA]</scope>
    <source>
        <strain evidence="3 4">CGMCC 4.2022</strain>
    </source>
</reference>
<feature type="signal peptide" evidence="2">
    <location>
        <begin position="1"/>
        <end position="28"/>
    </location>
</feature>
<evidence type="ECO:0000313" key="3">
    <source>
        <dbReference type="EMBL" id="SDN93510.1"/>
    </source>
</evidence>
<dbReference type="Proteomes" id="UP000199341">
    <property type="component" value="Unassembled WGS sequence"/>
</dbReference>
<evidence type="ECO:0008006" key="5">
    <source>
        <dbReference type="Google" id="ProtNLM"/>
    </source>
</evidence>
<proteinExistence type="predicted"/>
<keyword evidence="2" id="KW-0732">Signal</keyword>
<feature type="chain" id="PRO_5011507179" description="Secreted protein" evidence="2">
    <location>
        <begin position="29"/>
        <end position="466"/>
    </location>
</feature>
<dbReference type="STRING" id="310781.SAMN05216259_106279"/>
<gene>
    <name evidence="3" type="ORF">SAMN05216259_106279</name>
</gene>
<sequence length="466" mass="49697">MRRTDRRRGLLVAGLAVLVVGAASLSPAAGVTPATPGTPGKAVRAPASAAAPLRLTEHQVSATTLQTMKDTYADSSVHTIVNSVNHHLHPDSSSDCAQESTAEPLDPAVSGDDAFCWDEGDATTQYWSPQGMTSSGDADADGVWGTDRVLVSGWGSANQQDHFGRMALINDTDGSADKYGYRWVLPVIPTDGGNDFGIFGSHMGGMVWWGDKLLVTGSLDGDAHHNAIYVFSTKYIYQANTDADWVGHRGDQVSAHGYQYFWPAIGSYSVPASCTSADRSADRQPCFDALSMDRSVSPFTLVANEWVSTGSTGTASRIWRYALNSADAAMPITTDSSGHADPIDIYDTDIVGIQGTLDRTENGEKVIYTADSVGSPATHGIPWRIPLPAAGEQTAAHATTSTGGSATAQHEWAQHSEGMTFMADQDRLWSQTEWAADVNGVWPTTNPIRQRLVFSLPTTALRSSLT</sequence>
<feature type="region of interest" description="Disordered" evidence="1">
    <location>
        <begin position="85"/>
        <end position="105"/>
    </location>
</feature>
<accession>A0A1H0FFS3</accession>
<dbReference type="AlphaFoldDB" id="A0A1H0FFS3"/>
<evidence type="ECO:0000256" key="2">
    <source>
        <dbReference type="SAM" id="SignalP"/>
    </source>
</evidence>